<evidence type="ECO:0000256" key="2">
    <source>
        <dbReference type="SAM" id="Phobius"/>
    </source>
</evidence>
<reference evidence="5 6" key="1">
    <citation type="submission" date="2018-11" db="EMBL/GenBank/DDBJ databases">
        <title>Genomic Encyclopedia of Type Strains, Phase IV (KMG-IV): sequencing the most valuable type-strain genomes for metagenomic binning, comparative biology and taxonomic classification.</title>
        <authorList>
            <person name="Goeker M."/>
        </authorList>
    </citation>
    <scope>NUCLEOTIDE SEQUENCE [LARGE SCALE GENOMIC DNA]</scope>
    <source>
        <strain evidence="5 6">DSM 26537</strain>
    </source>
</reference>
<dbReference type="PANTHER" id="PTHR33392">
    <property type="entry name" value="POLYISOPRENYL-TEICHOIC ACID--PEPTIDOGLYCAN TEICHOIC ACID TRANSFERASE TAGU"/>
    <property type="match status" value="1"/>
</dbReference>
<dbReference type="OrthoDB" id="9770467at2"/>
<dbReference type="RefSeq" id="WP_123610904.1">
    <property type="nucleotide sequence ID" value="NZ_RJVG01000017.1"/>
</dbReference>
<dbReference type="Pfam" id="PF05569">
    <property type="entry name" value="Peptidase_M56"/>
    <property type="match status" value="1"/>
</dbReference>
<feature type="transmembrane region" description="Helical" evidence="2">
    <location>
        <begin position="348"/>
        <end position="367"/>
    </location>
</feature>
<comment type="similarity">
    <text evidence="1">Belongs to the LytR/CpsA/Psr (LCP) family.</text>
</comment>
<keyword evidence="2" id="KW-0812">Transmembrane</keyword>
<sequence>MNKIFLAYLEISVYCSGIIIIIFLLSAFLRKKYSPRWKKYVWFMMALRMILPFQINIVEFPLFHPDKAVMTELEGMYSEDKLFLKRETNSAEDMSSKEDGNSKETLNEKEQLELVSNRNVSQIKHTEGIKQIGLMASIKSLLKYTSILPYIWVGGLGIFLLYHLISYLLFYKRLKRWNRPVNNKTNQILSVLLKELKIKKHISIKVNKTISSPLLIGLYLPRIIIPTEDITDAQMKMIIKHELIHYKHYDLIMKYILCAVNGIHWFNPLVYSMIRSINHDLEVYCDETVLSKQDEDYRRNYGFAILHMITERSRNNNNSFSTSFYGGQRNMKDRFEQIMNIVPRKKGMTLFIVLFCFLLLTGSLVGYKMNTQNKEKLSSTVSDSLLEMDTQAIKSHNVLIVGADGEINNPDSRHGDSIILISIHPDSKEVKIVSFLRDMYVNIPGYKNYKLNEAYRIGGIDLMKRTIEENFKLDINSTIELDYKTFETIIDQLGGINLSLTPQEAEYLNHTNYISNPTYRTLISGEQLLNGNQLLGYARVRHVGNSKGLKGDFGRTDRQRDILIEIFEKCKTVNVSTVLKIFDTIHSYVKIDLDKDELKAYINTILKNDYKINSIQIPLEGTYVPITLDQAFVLDFEMDKNIKALEGE</sequence>
<dbReference type="InterPro" id="IPR050922">
    <property type="entry name" value="LytR/CpsA/Psr_CW_biosynth"/>
</dbReference>
<dbReference type="AlphaFoldDB" id="A0A3N1X5P2"/>
<feature type="transmembrane region" description="Helical" evidence="2">
    <location>
        <begin position="41"/>
        <end position="63"/>
    </location>
</feature>
<evidence type="ECO:0000313" key="5">
    <source>
        <dbReference type="EMBL" id="ROR22109.1"/>
    </source>
</evidence>
<keyword evidence="6" id="KW-1185">Reference proteome</keyword>
<dbReference type="Proteomes" id="UP000273083">
    <property type="component" value="Unassembled WGS sequence"/>
</dbReference>
<dbReference type="Pfam" id="PF03816">
    <property type="entry name" value="LytR_cpsA_psr"/>
    <property type="match status" value="1"/>
</dbReference>
<comment type="caution">
    <text evidence="5">The sequence shown here is derived from an EMBL/GenBank/DDBJ whole genome shotgun (WGS) entry which is preliminary data.</text>
</comment>
<evidence type="ECO:0000259" key="3">
    <source>
        <dbReference type="Pfam" id="PF03816"/>
    </source>
</evidence>
<evidence type="ECO:0000259" key="4">
    <source>
        <dbReference type="Pfam" id="PF05569"/>
    </source>
</evidence>
<feature type="transmembrane region" description="Helical" evidence="2">
    <location>
        <begin position="6"/>
        <end position="29"/>
    </location>
</feature>
<evidence type="ECO:0000256" key="1">
    <source>
        <dbReference type="ARBA" id="ARBA00006068"/>
    </source>
</evidence>
<dbReference type="PANTHER" id="PTHR33392:SF6">
    <property type="entry name" value="POLYISOPRENYL-TEICHOIC ACID--PEPTIDOGLYCAN TEICHOIC ACID TRANSFERASE TAGU"/>
    <property type="match status" value="1"/>
</dbReference>
<feature type="domain" description="Cell envelope-related transcriptional attenuator" evidence="3">
    <location>
        <begin position="415"/>
        <end position="571"/>
    </location>
</feature>
<gene>
    <name evidence="5" type="ORF">EDD66_11721</name>
</gene>
<dbReference type="InterPro" id="IPR008756">
    <property type="entry name" value="Peptidase_M56"/>
</dbReference>
<dbReference type="Gene3D" id="3.40.630.190">
    <property type="entry name" value="LCP protein"/>
    <property type="match status" value="1"/>
</dbReference>
<accession>A0A3N1X5P2</accession>
<dbReference type="NCBIfam" id="TIGR00350">
    <property type="entry name" value="lytR_cpsA_psr"/>
    <property type="match status" value="1"/>
</dbReference>
<name>A0A3N1X5P2_9FIRM</name>
<feature type="transmembrane region" description="Helical" evidence="2">
    <location>
        <begin position="150"/>
        <end position="170"/>
    </location>
</feature>
<evidence type="ECO:0000313" key="6">
    <source>
        <dbReference type="Proteomes" id="UP000273083"/>
    </source>
</evidence>
<dbReference type="EMBL" id="RJVG01000017">
    <property type="protein sequence ID" value="ROR22109.1"/>
    <property type="molecule type" value="Genomic_DNA"/>
</dbReference>
<organism evidence="5 6">
    <name type="scientific">Mobilisporobacter senegalensis</name>
    <dbReference type="NCBI Taxonomy" id="1329262"/>
    <lineage>
        <taxon>Bacteria</taxon>
        <taxon>Bacillati</taxon>
        <taxon>Bacillota</taxon>
        <taxon>Clostridia</taxon>
        <taxon>Lachnospirales</taxon>
        <taxon>Lachnospiraceae</taxon>
        <taxon>Mobilisporobacter</taxon>
    </lineage>
</organism>
<proteinExistence type="inferred from homology"/>
<dbReference type="InterPro" id="IPR004474">
    <property type="entry name" value="LytR_CpsA_psr"/>
</dbReference>
<feature type="domain" description="Peptidase M56" evidence="4">
    <location>
        <begin position="8"/>
        <end position="337"/>
    </location>
</feature>
<keyword evidence="2" id="KW-0472">Membrane</keyword>
<keyword evidence="2" id="KW-1133">Transmembrane helix</keyword>
<protein>
    <submittedName>
        <fullName evidence="5">LytR family transcriptional attenuator</fullName>
    </submittedName>
</protein>
<dbReference type="CDD" id="cd07341">
    <property type="entry name" value="M56_BlaR1_MecR1_like"/>
    <property type="match status" value="1"/>
</dbReference>